<dbReference type="PATRIC" id="fig|438.15.peg.3187"/>
<protein>
    <submittedName>
        <fullName evidence="1">Uncharacterized protein</fullName>
    </submittedName>
</protein>
<proteinExistence type="predicted"/>
<dbReference type="AlphaFoldDB" id="A0A1A0CAK9"/>
<gene>
    <name evidence="1" type="ORF">SRCM100623_02887</name>
</gene>
<evidence type="ECO:0000313" key="1">
    <source>
        <dbReference type="EMBL" id="OAZ60019.1"/>
    </source>
</evidence>
<accession>A0A1A0CAK9</accession>
<name>A0A1A0CAK9_ACEPA</name>
<dbReference type="Proteomes" id="UP000093796">
    <property type="component" value="Unassembled WGS sequence"/>
</dbReference>
<comment type="caution">
    <text evidence="1">The sequence shown here is derived from an EMBL/GenBank/DDBJ whole genome shotgun (WGS) entry which is preliminary data.</text>
</comment>
<dbReference type="RefSeq" id="WP_003630485.1">
    <property type="nucleotide sequence ID" value="NZ_CP013471.1"/>
</dbReference>
<evidence type="ECO:0000313" key="2">
    <source>
        <dbReference type="Proteomes" id="UP000093796"/>
    </source>
</evidence>
<sequence>MDLLALLLLPCMASALIFTGGRKYEASNSFIQRRQAVGLTIAEAVTLGMVIAKAYLSGH</sequence>
<reference evidence="1 2" key="1">
    <citation type="submission" date="2016-05" db="EMBL/GenBank/DDBJ databases">
        <title>Genome sequencing of Acetobacter pasteurianus strain SRCM100623.</title>
        <authorList>
            <person name="Song Y.R."/>
        </authorList>
    </citation>
    <scope>NUCLEOTIDE SEQUENCE [LARGE SCALE GENOMIC DNA]</scope>
    <source>
        <strain evidence="1 2">SRCM100623</strain>
    </source>
</reference>
<dbReference type="OrthoDB" id="7225767at2"/>
<dbReference type="EMBL" id="LYUD01000165">
    <property type="protein sequence ID" value="OAZ60019.1"/>
    <property type="molecule type" value="Genomic_DNA"/>
</dbReference>
<organism evidence="1 2">
    <name type="scientific">Acetobacter pasteurianus</name>
    <name type="common">Acetobacter turbidans</name>
    <dbReference type="NCBI Taxonomy" id="438"/>
    <lineage>
        <taxon>Bacteria</taxon>
        <taxon>Pseudomonadati</taxon>
        <taxon>Pseudomonadota</taxon>
        <taxon>Alphaproteobacteria</taxon>
        <taxon>Acetobacterales</taxon>
        <taxon>Acetobacteraceae</taxon>
        <taxon>Acetobacter</taxon>
    </lineage>
</organism>